<keyword evidence="6 9" id="KW-0769">Symport</keyword>
<feature type="transmembrane region" description="Helical" evidence="9">
    <location>
        <begin position="310"/>
        <end position="331"/>
    </location>
</feature>
<evidence type="ECO:0000256" key="6">
    <source>
        <dbReference type="ARBA" id="ARBA00022847"/>
    </source>
</evidence>
<name>A0A1C6JUZ1_9FIRM</name>
<evidence type="ECO:0000313" key="10">
    <source>
        <dbReference type="EMBL" id="SCJ85932.1"/>
    </source>
</evidence>
<feature type="transmembrane region" description="Helical" evidence="9">
    <location>
        <begin position="15"/>
        <end position="34"/>
    </location>
</feature>
<accession>A0A1C6JUZ1</accession>
<evidence type="ECO:0000256" key="7">
    <source>
        <dbReference type="ARBA" id="ARBA00022989"/>
    </source>
</evidence>
<dbReference type="FunFam" id="1.20.1740.10:FF:000004">
    <property type="entry name" value="Sodium:alanine symporter family protein"/>
    <property type="match status" value="1"/>
</dbReference>
<comment type="subcellular location">
    <subcellularLocation>
        <location evidence="1 9">Cell membrane</location>
        <topology evidence="1 9">Multi-pass membrane protein</topology>
    </subcellularLocation>
</comment>
<feature type="transmembrane region" description="Helical" evidence="9">
    <location>
        <begin position="396"/>
        <end position="414"/>
    </location>
</feature>
<dbReference type="GO" id="GO:0005886">
    <property type="term" value="C:plasma membrane"/>
    <property type="evidence" value="ECO:0007669"/>
    <property type="project" value="UniProtKB-SubCell"/>
</dbReference>
<evidence type="ECO:0000256" key="2">
    <source>
        <dbReference type="ARBA" id="ARBA00009261"/>
    </source>
</evidence>
<gene>
    <name evidence="10" type="ORF">SAMEA3545359_02307</name>
</gene>
<dbReference type="Pfam" id="PF01235">
    <property type="entry name" value="Na_Ala_symp"/>
    <property type="match status" value="1"/>
</dbReference>
<evidence type="ECO:0000256" key="3">
    <source>
        <dbReference type="ARBA" id="ARBA00022448"/>
    </source>
</evidence>
<dbReference type="Gene3D" id="1.20.1740.10">
    <property type="entry name" value="Amino acid/polyamine transporter I"/>
    <property type="match status" value="1"/>
</dbReference>
<feature type="transmembrane region" description="Helical" evidence="9">
    <location>
        <begin position="420"/>
        <end position="440"/>
    </location>
</feature>
<evidence type="ECO:0000256" key="5">
    <source>
        <dbReference type="ARBA" id="ARBA00022692"/>
    </source>
</evidence>
<proteinExistence type="inferred from homology"/>
<organism evidence="10">
    <name type="scientific">uncultured Anaerotruncus sp</name>
    <dbReference type="NCBI Taxonomy" id="905011"/>
    <lineage>
        <taxon>Bacteria</taxon>
        <taxon>Bacillati</taxon>
        <taxon>Bacillota</taxon>
        <taxon>Clostridia</taxon>
        <taxon>Eubacteriales</taxon>
        <taxon>Oscillospiraceae</taxon>
        <taxon>Anaerotruncus</taxon>
        <taxon>environmental samples</taxon>
    </lineage>
</organism>
<dbReference type="EMBL" id="FMHG01000002">
    <property type="protein sequence ID" value="SCJ85932.1"/>
    <property type="molecule type" value="Genomic_DNA"/>
</dbReference>
<dbReference type="InterPro" id="IPR001463">
    <property type="entry name" value="Na/Ala_symport"/>
</dbReference>
<keyword evidence="7 9" id="KW-1133">Transmembrane helix</keyword>
<keyword evidence="4 9" id="KW-1003">Cell membrane</keyword>
<feature type="transmembrane region" description="Helical" evidence="9">
    <location>
        <begin position="186"/>
        <end position="204"/>
    </location>
</feature>
<feature type="transmembrane region" description="Helical" evidence="9">
    <location>
        <begin position="351"/>
        <end position="375"/>
    </location>
</feature>
<dbReference type="PANTHER" id="PTHR30330:SF3">
    <property type="entry name" value="TRANSCRIPTIONAL REGULATOR, LRP FAMILY"/>
    <property type="match status" value="1"/>
</dbReference>
<feature type="transmembrane region" description="Helical" evidence="9">
    <location>
        <begin position="102"/>
        <end position="126"/>
    </location>
</feature>
<feature type="transmembrane region" description="Helical" evidence="9">
    <location>
        <begin position="216"/>
        <end position="239"/>
    </location>
</feature>
<protein>
    <submittedName>
        <fullName evidence="10">Na+/alanine symporter</fullName>
    </submittedName>
</protein>
<dbReference type="AlphaFoldDB" id="A0A1C6JUZ1"/>
<evidence type="ECO:0000256" key="9">
    <source>
        <dbReference type="RuleBase" id="RU363064"/>
    </source>
</evidence>
<keyword evidence="3 9" id="KW-0813">Transport</keyword>
<sequence>MTEWLRAAGKAVDGFVWGPAMLVAMIGIGLYFTLGTRGLQLRRFGYMLRHTVGSLFGGAKKGRDRRQVSPFGAMTTALAGTMGVGNIAGVATAMTLGGPGAIFWMWVSALGGMMTKYAEVLLAVHYREKTPDGYRGGPMYYMKKGLHSRLLPVLFCLLCACASFGIGNMTQSNTIAQSLQQCFGLHPAITGVAVMAVVAMVVLGGISRIAAFTEKLVPLMSLFYMGAAIWVLAVCWRQLPAALGSIFKDAFSAAALGGGVAGFFTSRAVRFGIARGVFTNEAGLGSAPIAHASADTASPVQQGLWGMFEVFADTFVSCTLTALVILCTGALDTGLDGAALTTAAFGRVLGSWAPPFIAISILFFAVSSMLGWCFYGESALRYLSGGRSWAVWSYRILFLVLVMVGATVQLQRVWQLADTLNGLMAVPNLIALAALSGTVFRLTKDFFRR</sequence>
<reference evidence="10" key="1">
    <citation type="submission" date="2015-09" db="EMBL/GenBank/DDBJ databases">
        <authorList>
            <consortium name="Pathogen Informatics"/>
        </authorList>
    </citation>
    <scope>NUCLEOTIDE SEQUENCE</scope>
    <source>
        <strain evidence="10">2789STDY5834896</strain>
    </source>
</reference>
<feature type="transmembrane region" description="Helical" evidence="9">
    <location>
        <begin position="251"/>
        <end position="269"/>
    </location>
</feature>
<dbReference type="NCBIfam" id="TIGR00835">
    <property type="entry name" value="agcS"/>
    <property type="match status" value="1"/>
</dbReference>
<feature type="transmembrane region" description="Helical" evidence="9">
    <location>
        <begin position="71"/>
        <end position="96"/>
    </location>
</feature>
<comment type="similarity">
    <text evidence="2 9">Belongs to the alanine or glycine:cation symporter (AGCS) (TC 2.A.25) family.</text>
</comment>
<feature type="transmembrane region" description="Helical" evidence="9">
    <location>
        <begin position="146"/>
        <end position="166"/>
    </location>
</feature>
<evidence type="ECO:0000256" key="4">
    <source>
        <dbReference type="ARBA" id="ARBA00022475"/>
    </source>
</evidence>
<dbReference type="PRINTS" id="PR00175">
    <property type="entry name" value="NAALASMPORT"/>
</dbReference>
<evidence type="ECO:0000256" key="8">
    <source>
        <dbReference type="ARBA" id="ARBA00023136"/>
    </source>
</evidence>
<dbReference type="PANTHER" id="PTHR30330">
    <property type="entry name" value="AGSS FAMILY TRANSPORTER, SODIUM-ALANINE"/>
    <property type="match status" value="1"/>
</dbReference>
<dbReference type="GO" id="GO:0005283">
    <property type="term" value="F:amino acid:sodium symporter activity"/>
    <property type="evidence" value="ECO:0007669"/>
    <property type="project" value="InterPro"/>
</dbReference>
<evidence type="ECO:0000256" key="1">
    <source>
        <dbReference type="ARBA" id="ARBA00004651"/>
    </source>
</evidence>
<keyword evidence="8 9" id="KW-0472">Membrane</keyword>
<keyword evidence="5 9" id="KW-0812">Transmembrane</keyword>